<feature type="region of interest" description="Disordered" evidence="1">
    <location>
        <begin position="1"/>
        <end position="85"/>
    </location>
</feature>
<gene>
    <name evidence="2" type="ORF">SCE1572_33525</name>
</gene>
<protein>
    <submittedName>
        <fullName evidence="2">Uncharacterized protein</fullName>
    </submittedName>
</protein>
<feature type="compositionally biased region" description="Basic residues" evidence="1">
    <location>
        <begin position="58"/>
        <end position="70"/>
    </location>
</feature>
<feature type="region of interest" description="Disordered" evidence="1">
    <location>
        <begin position="122"/>
        <end position="176"/>
    </location>
</feature>
<name>S4Y469_SORCE</name>
<evidence type="ECO:0000313" key="2">
    <source>
        <dbReference type="EMBL" id="AGP38980.1"/>
    </source>
</evidence>
<feature type="compositionally biased region" description="Low complexity" evidence="1">
    <location>
        <begin position="146"/>
        <end position="161"/>
    </location>
</feature>
<dbReference type="HOGENOM" id="CLU_1524178_0_0_7"/>
<evidence type="ECO:0000313" key="3">
    <source>
        <dbReference type="Proteomes" id="UP000014803"/>
    </source>
</evidence>
<evidence type="ECO:0000256" key="1">
    <source>
        <dbReference type="SAM" id="MobiDB-lite"/>
    </source>
</evidence>
<accession>S4Y469</accession>
<sequence>MPGAAAATRCRPGSMGNGAFRAAPFSGSPSRVRRRPAGGSAILTSSRASRSSSASRCARAKPSRSFRPSRRAISSTERSSAQAVASFPTFSWHTARLRSVPGFGSRRWLSWNLSQASGNCPRLKSSRPCRKSASATGLTARSARCAEAAPDSATAPSSTPEPRNESPRFIFPAHSR</sequence>
<dbReference type="KEGG" id="scu:SCE1572_33525"/>
<dbReference type="AlphaFoldDB" id="S4Y469"/>
<reference evidence="2 3" key="1">
    <citation type="journal article" date="2013" name="Sci. Rep.">
        <title>Extraordinary expansion of a Sorangium cellulosum genome from an alkaline milieu.</title>
        <authorList>
            <person name="Han K."/>
            <person name="Li Z.F."/>
            <person name="Peng R."/>
            <person name="Zhu L.P."/>
            <person name="Zhou T."/>
            <person name="Wang L.G."/>
            <person name="Li S.G."/>
            <person name="Zhang X.B."/>
            <person name="Hu W."/>
            <person name="Wu Z.H."/>
            <person name="Qin N."/>
            <person name="Li Y.Z."/>
        </authorList>
    </citation>
    <scope>NUCLEOTIDE SEQUENCE [LARGE SCALE GENOMIC DNA]</scope>
    <source>
        <strain evidence="2 3">So0157-2</strain>
    </source>
</reference>
<dbReference type="EMBL" id="CP003969">
    <property type="protein sequence ID" value="AGP38980.1"/>
    <property type="molecule type" value="Genomic_DNA"/>
</dbReference>
<organism evidence="2 3">
    <name type="scientific">Sorangium cellulosum So0157-2</name>
    <dbReference type="NCBI Taxonomy" id="1254432"/>
    <lineage>
        <taxon>Bacteria</taxon>
        <taxon>Pseudomonadati</taxon>
        <taxon>Myxococcota</taxon>
        <taxon>Polyangia</taxon>
        <taxon>Polyangiales</taxon>
        <taxon>Polyangiaceae</taxon>
        <taxon>Sorangium</taxon>
    </lineage>
</organism>
<proteinExistence type="predicted"/>
<feature type="compositionally biased region" description="Polar residues" evidence="1">
    <location>
        <begin position="72"/>
        <end position="85"/>
    </location>
</feature>
<dbReference type="Proteomes" id="UP000014803">
    <property type="component" value="Chromosome"/>
</dbReference>
<feature type="compositionally biased region" description="Low complexity" evidence="1">
    <location>
        <begin position="40"/>
        <end position="57"/>
    </location>
</feature>